<keyword evidence="1" id="KW-0547">Nucleotide-binding</keyword>
<dbReference type="PROSITE" id="PS51192">
    <property type="entry name" value="HELICASE_ATP_BIND_1"/>
    <property type="match status" value="1"/>
</dbReference>
<dbReference type="Gene3D" id="3.40.50.300">
    <property type="entry name" value="P-loop containing nucleotide triphosphate hydrolases"/>
    <property type="match status" value="2"/>
</dbReference>
<evidence type="ECO:0000259" key="7">
    <source>
        <dbReference type="PROSITE" id="PS51192"/>
    </source>
</evidence>
<dbReference type="GO" id="GO:0003723">
    <property type="term" value="F:RNA binding"/>
    <property type="evidence" value="ECO:0007669"/>
    <property type="project" value="UniProtKB-KW"/>
</dbReference>
<keyword evidence="5" id="KW-0694">RNA-binding</keyword>
<dbReference type="Pfam" id="PF00270">
    <property type="entry name" value="DEAD"/>
    <property type="match status" value="1"/>
</dbReference>
<evidence type="ECO:0000313" key="9">
    <source>
        <dbReference type="EMBL" id="KAF4609911.1"/>
    </source>
</evidence>
<dbReference type="SMART" id="SM00490">
    <property type="entry name" value="HELICc"/>
    <property type="match status" value="1"/>
</dbReference>
<feature type="region of interest" description="Disordered" evidence="6">
    <location>
        <begin position="1046"/>
        <end position="1066"/>
    </location>
</feature>
<feature type="compositionally biased region" description="Low complexity" evidence="6">
    <location>
        <begin position="183"/>
        <end position="192"/>
    </location>
</feature>
<feature type="compositionally biased region" description="Basic and acidic residues" evidence="6">
    <location>
        <begin position="1053"/>
        <end position="1066"/>
    </location>
</feature>
<proteinExistence type="predicted"/>
<evidence type="ECO:0000256" key="6">
    <source>
        <dbReference type="SAM" id="MobiDB-lite"/>
    </source>
</evidence>
<dbReference type="InterPro" id="IPR027417">
    <property type="entry name" value="P-loop_NTPase"/>
</dbReference>
<dbReference type="GO" id="GO:0005829">
    <property type="term" value="C:cytosol"/>
    <property type="evidence" value="ECO:0007669"/>
    <property type="project" value="TreeGrafter"/>
</dbReference>
<feature type="region of interest" description="Disordered" evidence="6">
    <location>
        <begin position="868"/>
        <end position="889"/>
    </location>
</feature>
<gene>
    <name evidence="9" type="ORF">D9613_010248</name>
</gene>
<feature type="compositionally biased region" description="Acidic residues" evidence="6">
    <location>
        <begin position="790"/>
        <end position="803"/>
    </location>
</feature>
<dbReference type="InterPro" id="IPR001650">
    <property type="entry name" value="Helicase_C-like"/>
</dbReference>
<dbReference type="SUPFAM" id="SSF52540">
    <property type="entry name" value="P-loop containing nucleoside triphosphate hydrolases"/>
    <property type="match status" value="1"/>
</dbReference>
<feature type="region of interest" description="Disordered" evidence="6">
    <location>
        <begin position="778"/>
        <end position="812"/>
    </location>
</feature>
<dbReference type="Proteomes" id="UP000521872">
    <property type="component" value="Unassembled WGS sequence"/>
</dbReference>
<dbReference type="InterPro" id="IPR014001">
    <property type="entry name" value="Helicase_ATP-bd"/>
</dbReference>
<feature type="compositionally biased region" description="Polar residues" evidence="6">
    <location>
        <begin position="298"/>
        <end position="310"/>
    </location>
</feature>
<feature type="compositionally biased region" description="Polar residues" evidence="6">
    <location>
        <begin position="72"/>
        <end position="81"/>
    </location>
</feature>
<sequence>MSSTTLSRSVVHCARAHALAGVPQSLASSSATAAAAAAADTGIGKRRRMFHSSGVACFAPTSHTSKQKTNPKTKFPSQTRGSTKSKKLASVAAVKSPGSGPKSKNLVGVRQPKADAPKEGTNIYDLGPAEEYDRGGEREGEGEKGMSYKARKRMYARESEREKREREKMEKKKGNKYFDDRAVSAGSASSSSTLTAGKDAKPKVTAVLDQSKAKLSGFERDEAPHKVLLPDVSGHGEGKRGGGGRRTKTRWEDMPRDSRVRRTEQEDDQAGRRRYNDRAYFDPEGTFRATEDHFFSRSPLTRASPSTSAGAQELATGGEGPDRVSSAVAEALARGKMGELPERMPFRDKVQIERQWLRVMDTQPGANGREGFAYRRRKEGEDLGFVLGEVDDVQRRKENEEAWVGFNNNNNSSRLSSVEEEAERDWEMSRMQGDTEKEEIGVDEDVQKKLERGVYERTGEFFRPARLVQSVGEDTDRVVVPGTSSSSTTKTTSMKDKLMSVSAASAPKPDVDLQRFIDKELKDTPKTFDDAPLLDGFKKALRDMFGGGVGTGRARATPTPIQALSLRWVLDWARGKGAKEEEDGEAVVPATQESQQQQQQKWRQYLLAAETGSGKSIAYLLPVLQSLKLSETEFWRRQSSANTAGKEKAQRFEHNPRALILAPTHELARQLAGFAKDLVHYPDTKLRVMCASRANTSTSTTSGQATSWEEEIASKGMEGMGKVVFDNEDAFKDEGKAPHQQVDGAGAAVVRRGNPVDVLVGTPVKILEMVYGRGWDRLETPPPSSTPANELEDPELDLDPETDEPTKKLRRGRDKIPHFGKWKHRPELGLANVEWVVVDEADVLFDPDFVQTTEGLLEAVARARGAPAASLPSPLGAESTPSPAPASAPPTPFNLLLTTATIPSSLNAYLSTRYPRMLRLASPRLHRLPKRVSVEHEKWTGGNKFADVLKRVRRVWAEDWGRGVASPRARSAMEEKGKGKGEDQEEEERLSKIIIFCNKSSKVLDLSAYLAEHGVPNVPVTSGAGTVRTRGSNRYLAGFLRERRPSSTVSVSEGKDKGKDTGKGDKPRVLITTSLLSRGLDFSPRISTVFIVDEPRNMVDFLHRAGRVGRAGGVGRVVVFGKGRGEGGGRRRF</sequence>
<feature type="domain" description="Helicase ATP-binding" evidence="7">
    <location>
        <begin position="596"/>
        <end position="920"/>
    </location>
</feature>
<evidence type="ECO:0000313" key="10">
    <source>
        <dbReference type="Proteomes" id="UP000521872"/>
    </source>
</evidence>
<dbReference type="GO" id="GO:0003724">
    <property type="term" value="F:RNA helicase activity"/>
    <property type="evidence" value="ECO:0007669"/>
    <property type="project" value="TreeGrafter"/>
</dbReference>
<feature type="compositionally biased region" description="Basic and acidic residues" evidence="6">
    <location>
        <begin position="971"/>
        <end position="982"/>
    </location>
</feature>
<dbReference type="PROSITE" id="PS51194">
    <property type="entry name" value="HELICASE_CTER"/>
    <property type="match status" value="1"/>
</dbReference>
<evidence type="ECO:0000259" key="8">
    <source>
        <dbReference type="PROSITE" id="PS51194"/>
    </source>
</evidence>
<evidence type="ECO:0000256" key="3">
    <source>
        <dbReference type="ARBA" id="ARBA00022806"/>
    </source>
</evidence>
<accession>A0A8H4VHF2</accession>
<keyword evidence="3" id="KW-0347">Helicase</keyword>
<dbReference type="PANTHER" id="PTHR47959:SF13">
    <property type="entry name" value="ATP-DEPENDENT RNA HELICASE RHLE"/>
    <property type="match status" value="1"/>
</dbReference>
<dbReference type="GO" id="GO:0016787">
    <property type="term" value="F:hydrolase activity"/>
    <property type="evidence" value="ECO:0007669"/>
    <property type="project" value="UniProtKB-KW"/>
</dbReference>
<name>A0A8H4VHF2_9AGAR</name>
<dbReference type="InterPro" id="IPR011545">
    <property type="entry name" value="DEAD/DEAH_box_helicase_dom"/>
</dbReference>
<feature type="compositionally biased region" description="Basic and acidic residues" evidence="6">
    <location>
        <begin position="155"/>
        <end position="182"/>
    </location>
</feature>
<protein>
    <submittedName>
        <fullName evidence="9">Uncharacterized protein</fullName>
    </submittedName>
</protein>
<reference evidence="9 10" key="1">
    <citation type="submission" date="2019-12" db="EMBL/GenBank/DDBJ databases">
        <authorList>
            <person name="Floudas D."/>
            <person name="Bentzer J."/>
            <person name="Ahren D."/>
            <person name="Johansson T."/>
            <person name="Persson P."/>
            <person name="Tunlid A."/>
        </authorList>
    </citation>
    <scope>NUCLEOTIDE SEQUENCE [LARGE SCALE GENOMIC DNA]</scope>
    <source>
        <strain evidence="9 10">CBS 102.39</strain>
    </source>
</reference>
<dbReference type="Pfam" id="PF00271">
    <property type="entry name" value="Helicase_C"/>
    <property type="match status" value="1"/>
</dbReference>
<evidence type="ECO:0000256" key="1">
    <source>
        <dbReference type="ARBA" id="ARBA00022741"/>
    </source>
</evidence>
<feature type="compositionally biased region" description="Basic and acidic residues" evidence="6">
    <location>
        <begin position="131"/>
        <end position="146"/>
    </location>
</feature>
<comment type="caution">
    <text evidence="9">The sequence shown here is derived from an EMBL/GenBank/DDBJ whole genome shotgun (WGS) entry which is preliminary data.</text>
</comment>
<evidence type="ECO:0000256" key="5">
    <source>
        <dbReference type="ARBA" id="ARBA00022884"/>
    </source>
</evidence>
<dbReference type="InterPro" id="IPR050079">
    <property type="entry name" value="DEAD_box_RNA_helicase"/>
</dbReference>
<keyword evidence="4" id="KW-0067">ATP-binding</keyword>
<dbReference type="PANTHER" id="PTHR47959">
    <property type="entry name" value="ATP-DEPENDENT RNA HELICASE RHLE-RELATED"/>
    <property type="match status" value="1"/>
</dbReference>
<feature type="domain" description="Helicase C-terminal" evidence="8">
    <location>
        <begin position="985"/>
        <end position="1133"/>
    </location>
</feature>
<feature type="compositionally biased region" description="Basic and acidic residues" evidence="6">
    <location>
        <begin position="249"/>
        <end position="281"/>
    </location>
</feature>
<feature type="region of interest" description="Disordered" evidence="6">
    <location>
        <begin position="966"/>
        <end position="985"/>
    </location>
</feature>
<dbReference type="AlphaFoldDB" id="A0A8H4VHF2"/>
<evidence type="ECO:0000256" key="2">
    <source>
        <dbReference type="ARBA" id="ARBA00022801"/>
    </source>
</evidence>
<feature type="region of interest" description="Disordered" evidence="6">
    <location>
        <begin position="59"/>
        <end position="325"/>
    </location>
</feature>
<organism evidence="9 10">
    <name type="scientific">Agrocybe pediades</name>
    <dbReference type="NCBI Taxonomy" id="84607"/>
    <lineage>
        <taxon>Eukaryota</taxon>
        <taxon>Fungi</taxon>
        <taxon>Dikarya</taxon>
        <taxon>Basidiomycota</taxon>
        <taxon>Agaricomycotina</taxon>
        <taxon>Agaricomycetes</taxon>
        <taxon>Agaricomycetidae</taxon>
        <taxon>Agaricales</taxon>
        <taxon>Agaricineae</taxon>
        <taxon>Strophariaceae</taxon>
        <taxon>Agrocybe</taxon>
    </lineage>
</organism>
<keyword evidence="10" id="KW-1185">Reference proteome</keyword>
<dbReference type="GO" id="GO:0005524">
    <property type="term" value="F:ATP binding"/>
    <property type="evidence" value="ECO:0007669"/>
    <property type="project" value="UniProtKB-KW"/>
</dbReference>
<dbReference type="SMART" id="SM00487">
    <property type="entry name" value="DEXDc"/>
    <property type="match status" value="1"/>
</dbReference>
<keyword evidence="2" id="KW-0378">Hydrolase</keyword>
<dbReference type="EMBL" id="JAACJL010000059">
    <property type="protein sequence ID" value="KAF4609911.1"/>
    <property type="molecule type" value="Genomic_DNA"/>
</dbReference>
<evidence type="ECO:0000256" key="4">
    <source>
        <dbReference type="ARBA" id="ARBA00022840"/>
    </source>
</evidence>
<feature type="compositionally biased region" description="Low complexity" evidence="6">
    <location>
        <begin position="868"/>
        <end position="881"/>
    </location>
</feature>